<feature type="compositionally biased region" description="Polar residues" evidence="1">
    <location>
        <begin position="140"/>
        <end position="154"/>
    </location>
</feature>
<reference evidence="2" key="1">
    <citation type="submission" date="2021-01" db="EMBL/GenBank/DDBJ databases">
        <authorList>
            <person name="Corre E."/>
            <person name="Pelletier E."/>
            <person name="Niang G."/>
            <person name="Scheremetjew M."/>
            <person name="Finn R."/>
            <person name="Kale V."/>
            <person name="Holt S."/>
            <person name="Cochrane G."/>
            <person name="Meng A."/>
            <person name="Brown T."/>
            <person name="Cohen L."/>
        </authorList>
    </citation>
    <scope>NUCLEOTIDE SEQUENCE</scope>
    <source>
        <strain evidence="2">CCMP3107</strain>
    </source>
</reference>
<organism evidence="2">
    <name type="scientific">Heterosigma akashiwo</name>
    <name type="common">Chromophytic alga</name>
    <name type="synonym">Heterosigma carterae</name>
    <dbReference type="NCBI Taxonomy" id="2829"/>
    <lineage>
        <taxon>Eukaryota</taxon>
        <taxon>Sar</taxon>
        <taxon>Stramenopiles</taxon>
        <taxon>Ochrophyta</taxon>
        <taxon>Raphidophyceae</taxon>
        <taxon>Chattonellales</taxon>
        <taxon>Chattonellaceae</taxon>
        <taxon>Heterosigma</taxon>
    </lineage>
</organism>
<name>A0A7S3XVV2_HETAK</name>
<gene>
    <name evidence="2" type="ORF">HAKA00212_LOCUS12526</name>
</gene>
<sequence length="385" mass="42701">MKRESFLEEFTAVTETLQLLKKAHTSTGFKVGEDKSPAANITSLSSGAITAIDQLAKLEQRQRELFAEVQAQQQIISNLGQKLTYFNKRMHFIEMEVQRQELEKRVMELQLGAEQQKDFLFNLFSTPDPTSLEHGHEETTTSSKNQEQTSSTPAESADQKDKDDFSEFGEYWRDNDEEEMGFVFAEASEFMFDTATGKVVSVEDRPFSSVPAVLNDDDEDPPQDEITKNGHDEVFVGSMSDDDKEVNSNDAVETLLDRNQGAVEYSNSTILSSGSSSSSSIISSSSSSSSSRGRINAISTAFSPLSTPHPKNSSVSLEVLQVQETGSAEEYFAPSDDGIIINTEIEKEGYAKNDGEEDMDGEIDLSFLDQLGEDDGQYEFSDQNY</sequence>
<feature type="region of interest" description="Disordered" evidence="1">
    <location>
        <begin position="210"/>
        <end position="231"/>
    </location>
</feature>
<feature type="region of interest" description="Disordered" evidence="1">
    <location>
        <begin position="124"/>
        <end position="163"/>
    </location>
</feature>
<proteinExistence type="predicted"/>
<dbReference type="AlphaFoldDB" id="A0A7S3XVV2"/>
<protein>
    <submittedName>
        <fullName evidence="2">Uncharacterized protein</fullName>
    </submittedName>
</protein>
<accession>A0A7S3XVV2</accession>
<dbReference type="PROSITE" id="PS50138">
    <property type="entry name" value="BRCA2_REPEAT"/>
    <property type="match status" value="1"/>
</dbReference>
<evidence type="ECO:0000313" key="2">
    <source>
        <dbReference type="EMBL" id="CAE0633813.1"/>
    </source>
</evidence>
<evidence type="ECO:0000256" key="1">
    <source>
        <dbReference type="SAM" id="MobiDB-lite"/>
    </source>
</evidence>
<feature type="region of interest" description="Disordered" evidence="1">
    <location>
        <begin position="269"/>
        <end position="293"/>
    </location>
</feature>
<dbReference type="InterPro" id="IPR002093">
    <property type="entry name" value="BRCA2_repeat"/>
</dbReference>
<feature type="compositionally biased region" description="Low complexity" evidence="1">
    <location>
        <begin position="269"/>
        <end position="291"/>
    </location>
</feature>
<dbReference type="EMBL" id="HBIU01027129">
    <property type="protein sequence ID" value="CAE0633813.1"/>
    <property type="molecule type" value="Transcribed_RNA"/>
</dbReference>